<dbReference type="AlphaFoldDB" id="A0A517LY02"/>
<reference evidence="2 3" key="1">
    <citation type="submission" date="2019-02" db="EMBL/GenBank/DDBJ databases">
        <title>Deep-cultivation of Planctomycetes and their phenomic and genomic characterization uncovers novel biology.</title>
        <authorList>
            <person name="Wiegand S."/>
            <person name="Jogler M."/>
            <person name="Boedeker C."/>
            <person name="Pinto D."/>
            <person name="Vollmers J."/>
            <person name="Rivas-Marin E."/>
            <person name="Kohn T."/>
            <person name="Peeters S.H."/>
            <person name="Heuer A."/>
            <person name="Rast P."/>
            <person name="Oberbeckmann S."/>
            <person name="Bunk B."/>
            <person name="Jeske O."/>
            <person name="Meyerdierks A."/>
            <person name="Storesund J.E."/>
            <person name="Kallscheuer N."/>
            <person name="Luecker S."/>
            <person name="Lage O.M."/>
            <person name="Pohl T."/>
            <person name="Merkel B.J."/>
            <person name="Hornburger P."/>
            <person name="Mueller R.-W."/>
            <person name="Bruemmer F."/>
            <person name="Labrenz M."/>
            <person name="Spormann A.M."/>
            <person name="Op den Camp H."/>
            <person name="Overmann J."/>
            <person name="Amann R."/>
            <person name="Jetten M.S.M."/>
            <person name="Mascher T."/>
            <person name="Medema M.H."/>
            <person name="Devos D.P."/>
            <person name="Kaster A.-K."/>
            <person name="Ovreas L."/>
            <person name="Rohde M."/>
            <person name="Galperin M.Y."/>
            <person name="Jogler C."/>
        </authorList>
    </citation>
    <scope>NUCLEOTIDE SEQUENCE [LARGE SCALE GENOMIC DNA]</scope>
    <source>
        <strain evidence="2 3">EC9</strain>
    </source>
</reference>
<proteinExistence type="predicted"/>
<dbReference type="Proteomes" id="UP000319557">
    <property type="component" value="Chromosome"/>
</dbReference>
<dbReference type="PANTHER" id="PTHR30273:SF2">
    <property type="entry name" value="PROTEIN FECR"/>
    <property type="match status" value="1"/>
</dbReference>
<gene>
    <name evidence="2" type="ORF">EC9_16790</name>
</gene>
<dbReference type="PANTHER" id="PTHR30273">
    <property type="entry name" value="PERIPLASMIC SIGNAL SENSOR AND SIGMA FACTOR ACTIVATOR FECR-RELATED"/>
    <property type="match status" value="1"/>
</dbReference>
<dbReference type="KEGG" id="ruv:EC9_16790"/>
<dbReference type="GO" id="GO:0016989">
    <property type="term" value="F:sigma factor antagonist activity"/>
    <property type="evidence" value="ECO:0007669"/>
    <property type="project" value="TreeGrafter"/>
</dbReference>
<sequence>MSLPQENDPFELPEIDPQTAQLVDLCLLGAGSEADWAQLDQLLQTDDRVLAYYAACAQLHASLQSMAMEPSDEVVAAPVGRVPAIVDRRRTRQSNLVLVAAVLLLLLFAAKQWNAVGPTARIAFSTAQDLEIDGVYAERTFTGPGKLRFSEGSIGLTLLANVDLVIEGPAELEIVASNQLRLLSGRLIADAHPNAVPISIETPFCKVNDHGGRFGLASIAGQPDSIAVFQGKMRVSQVRNSHLLQQGDAVSINAAGEVTPLTSIAAGLFPDELDIDGTSNTNGLIRYVDDNIIDNSDYGAYRVAEQPFSEDVPAFVDRNHQWNGIGREAIPLPLRGAEYVMTMDYDRHHGAKLQIDLALRKPAIVYVLYDENLAAPDWLRRDFTETGFQVGLDKGPYFDKRLQVDQLEHTDLGAGSGESVDGCHVVWQREVPQAGTIRLGGVGTRRSSAEKLDASEEKTNDFSMYGIVVTPL</sequence>
<dbReference type="OrthoDB" id="256916at2"/>
<name>A0A517LY02_9BACT</name>
<evidence type="ECO:0000256" key="1">
    <source>
        <dbReference type="SAM" id="Phobius"/>
    </source>
</evidence>
<keyword evidence="1" id="KW-1133">Transmembrane helix</keyword>
<keyword evidence="1" id="KW-0472">Membrane</keyword>
<dbReference type="RefSeq" id="WP_145343902.1">
    <property type="nucleotide sequence ID" value="NZ_CP036261.1"/>
</dbReference>
<protein>
    <submittedName>
        <fullName evidence="2">FecR protein</fullName>
    </submittedName>
</protein>
<dbReference type="EMBL" id="CP036261">
    <property type="protein sequence ID" value="QDS87500.1"/>
    <property type="molecule type" value="Genomic_DNA"/>
</dbReference>
<evidence type="ECO:0000313" key="2">
    <source>
        <dbReference type="EMBL" id="QDS87500.1"/>
    </source>
</evidence>
<feature type="transmembrane region" description="Helical" evidence="1">
    <location>
        <begin position="96"/>
        <end position="113"/>
    </location>
</feature>
<keyword evidence="3" id="KW-1185">Reference proteome</keyword>
<keyword evidence="1" id="KW-0812">Transmembrane</keyword>
<dbReference type="InterPro" id="IPR012373">
    <property type="entry name" value="Ferrdict_sens_TM"/>
</dbReference>
<accession>A0A517LY02</accession>
<evidence type="ECO:0000313" key="3">
    <source>
        <dbReference type="Proteomes" id="UP000319557"/>
    </source>
</evidence>
<organism evidence="2 3">
    <name type="scientific">Rosistilla ulvae</name>
    <dbReference type="NCBI Taxonomy" id="1930277"/>
    <lineage>
        <taxon>Bacteria</taxon>
        <taxon>Pseudomonadati</taxon>
        <taxon>Planctomycetota</taxon>
        <taxon>Planctomycetia</taxon>
        <taxon>Pirellulales</taxon>
        <taxon>Pirellulaceae</taxon>
        <taxon>Rosistilla</taxon>
    </lineage>
</organism>